<dbReference type="InterPro" id="IPR046768">
    <property type="entry name" value="ExoX-like_C"/>
</dbReference>
<comment type="caution">
    <text evidence="2">The sequence shown here is derived from an EMBL/GenBank/DDBJ whole genome shotgun (WGS) entry which is preliminary data.</text>
</comment>
<organism evidence="2 3">
    <name type="scientific">Phytophthora lilii</name>
    <dbReference type="NCBI Taxonomy" id="2077276"/>
    <lineage>
        <taxon>Eukaryota</taxon>
        <taxon>Sar</taxon>
        <taxon>Stramenopiles</taxon>
        <taxon>Oomycota</taxon>
        <taxon>Peronosporomycetes</taxon>
        <taxon>Peronosporales</taxon>
        <taxon>Peronosporaceae</taxon>
        <taxon>Phytophthora</taxon>
    </lineage>
</organism>
<feature type="domain" description="Exodeoxyribonuclease X-like C-terminal" evidence="1">
    <location>
        <begin position="6"/>
        <end position="33"/>
    </location>
</feature>
<keyword evidence="3" id="KW-1185">Reference proteome</keyword>
<proteinExistence type="predicted"/>
<accession>A0A9W6XS76</accession>
<name>A0A9W6XS76_9STRA</name>
<evidence type="ECO:0000259" key="1">
    <source>
        <dbReference type="Pfam" id="PF20600"/>
    </source>
</evidence>
<protein>
    <submittedName>
        <fullName evidence="2">Unnamed protein product</fullName>
    </submittedName>
</protein>
<reference evidence="2" key="1">
    <citation type="submission" date="2023-04" db="EMBL/GenBank/DDBJ databases">
        <title>Phytophthora lilii NBRC 32176.</title>
        <authorList>
            <person name="Ichikawa N."/>
            <person name="Sato H."/>
            <person name="Tonouchi N."/>
        </authorList>
    </citation>
    <scope>NUCLEOTIDE SEQUENCE</scope>
    <source>
        <strain evidence="2">NBRC 32176</strain>
    </source>
</reference>
<dbReference type="AlphaFoldDB" id="A0A9W6XS76"/>
<dbReference type="EMBL" id="BSXW01002893">
    <property type="protein sequence ID" value="GMF44208.1"/>
    <property type="molecule type" value="Genomic_DNA"/>
</dbReference>
<dbReference type="Pfam" id="PF20600">
    <property type="entry name" value="ExoX-like_C"/>
    <property type="match status" value="1"/>
</dbReference>
<evidence type="ECO:0000313" key="2">
    <source>
        <dbReference type="EMBL" id="GMF44208.1"/>
    </source>
</evidence>
<gene>
    <name evidence="2" type="ORF">Plil01_001693700</name>
</gene>
<dbReference type="Proteomes" id="UP001165083">
    <property type="component" value="Unassembled WGS sequence"/>
</dbReference>
<evidence type="ECO:0000313" key="3">
    <source>
        <dbReference type="Proteomes" id="UP001165083"/>
    </source>
</evidence>
<dbReference type="OrthoDB" id="2801544at2759"/>
<sequence length="106" mass="12646">MSSVILSFGHYKGRSIEEVYNSDPRYCRWLFGQKSLFSDNKELLDFLMSKSDVIDKSYVLRFGKYDSKSVKWIYDNDKSYFNWLYTTCDERNMKLKESLELVKGGY</sequence>